<keyword evidence="5" id="KW-1185">Reference proteome</keyword>
<proteinExistence type="inferred from homology"/>
<dbReference type="Gene3D" id="3.40.30.10">
    <property type="entry name" value="Glutaredoxin"/>
    <property type="match status" value="1"/>
</dbReference>
<dbReference type="PROSITE" id="PS51352">
    <property type="entry name" value="THIOREDOXIN_2"/>
    <property type="match status" value="1"/>
</dbReference>
<dbReference type="eggNOG" id="KOG0907">
    <property type="taxonomic scope" value="Eukaryota"/>
</dbReference>
<reference evidence="4 5" key="1">
    <citation type="submission" date="2011-10" db="EMBL/GenBank/DDBJ databases">
        <authorList>
            <person name="Genoscope - CEA"/>
        </authorList>
    </citation>
    <scope>NUCLEOTIDE SEQUENCE [LARGE SCALE GENOMIC DNA]</scope>
    <source>
        <strain evidence="4 5">RCC 1105</strain>
    </source>
</reference>
<dbReference type="GeneID" id="19013063"/>
<sequence length="175" mass="19844">MNMGRIDAKNEWWLKDASPNMIDINGTPELLEALCNNQDKLVVVDVYAKWCGACRALYPKLCKMGRQFDGKMVLLKVNFDENKDMCKTLGVKVLPYMIMYKGNKGRVEEFSVSISKIKMLREKLDIYTTDIPGEGYSKDECNLEEFGDSVWGDVDVENDAPKDAEGAQETLLPKD</sequence>
<dbReference type="InterPro" id="IPR013766">
    <property type="entry name" value="Thioredoxin_domain"/>
</dbReference>
<dbReference type="CDD" id="cd02947">
    <property type="entry name" value="TRX_family"/>
    <property type="match status" value="1"/>
</dbReference>
<dbReference type="RefSeq" id="XP_007510293.1">
    <property type="nucleotide sequence ID" value="XM_007510231.1"/>
</dbReference>
<organism evidence="4 5">
    <name type="scientific">Bathycoccus prasinos</name>
    <dbReference type="NCBI Taxonomy" id="41875"/>
    <lineage>
        <taxon>Eukaryota</taxon>
        <taxon>Viridiplantae</taxon>
        <taxon>Chlorophyta</taxon>
        <taxon>Mamiellophyceae</taxon>
        <taxon>Mamiellales</taxon>
        <taxon>Bathycoccaceae</taxon>
        <taxon>Bathycoccus</taxon>
    </lineage>
</organism>
<dbReference type="Proteomes" id="UP000198341">
    <property type="component" value="Chromosome 11"/>
</dbReference>
<feature type="domain" description="Thioredoxin" evidence="3">
    <location>
        <begin position="8"/>
        <end position="152"/>
    </location>
</feature>
<dbReference type="GO" id="GO:0045454">
    <property type="term" value="P:cell redox homeostasis"/>
    <property type="evidence" value="ECO:0007669"/>
    <property type="project" value="TreeGrafter"/>
</dbReference>
<evidence type="ECO:0000259" key="3">
    <source>
        <dbReference type="PROSITE" id="PS51352"/>
    </source>
</evidence>
<dbReference type="InterPro" id="IPR036249">
    <property type="entry name" value="Thioredoxin-like_sf"/>
</dbReference>
<feature type="region of interest" description="Disordered" evidence="2">
    <location>
        <begin position="153"/>
        <end position="175"/>
    </location>
</feature>
<protein>
    <recommendedName>
        <fullName evidence="3">Thioredoxin domain-containing protein</fullName>
    </recommendedName>
</protein>
<dbReference type="InterPro" id="IPR017937">
    <property type="entry name" value="Thioredoxin_CS"/>
</dbReference>
<evidence type="ECO:0000256" key="2">
    <source>
        <dbReference type="SAM" id="MobiDB-lite"/>
    </source>
</evidence>
<evidence type="ECO:0000313" key="4">
    <source>
        <dbReference type="EMBL" id="CCO18638.1"/>
    </source>
</evidence>
<dbReference type="PROSITE" id="PS00194">
    <property type="entry name" value="THIOREDOXIN_1"/>
    <property type="match status" value="1"/>
</dbReference>
<dbReference type="PANTHER" id="PTHR43601">
    <property type="entry name" value="THIOREDOXIN, MITOCHONDRIAL"/>
    <property type="match status" value="1"/>
</dbReference>
<dbReference type="STRING" id="41875.K8FAJ7"/>
<gene>
    <name evidence="4" type="ordered locus">Bathy11g03840</name>
</gene>
<name>K8FAJ7_9CHLO</name>
<dbReference type="OrthoDB" id="2121326at2759"/>
<dbReference type="SUPFAM" id="SSF52833">
    <property type="entry name" value="Thioredoxin-like"/>
    <property type="match status" value="1"/>
</dbReference>
<dbReference type="AlphaFoldDB" id="K8FAJ7"/>
<dbReference type="Pfam" id="PF00085">
    <property type="entry name" value="Thioredoxin"/>
    <property type="match status" value="1"/>
</dbReference>
<accession>K8FAJ7</accession>
<comment type="similarity">
    <text evidence="1">Belongs to the thioredoxin family.</text>
</comment>
<evidence type="ECO:0000256" key="1">
    <source>
        <dbReference type="ARBA" id="ARBA00008987"/>
    </source>
</evidence>
<dbReference type="EMBL" id="FO082268">
    <property type="protein sequence ID" value="CCO18638.1"/>
    <property type="molecule type" value="Genomic_DNA"/>
</dbReference>
<evidence type="ECO:0000313" key="5">
    <source>
        <dbReference type="Proteomes" id="UP000198341"/>
    </source>
</evidence>
<dbReference type="KEGG" id="bpg:Bathy11g03840"/>
<dbReference type="PANTHER" id="PTHR43601:SF32">
    <property type="entry name" value="THIOREDOXIN-LIKE 2-2, CHLOROPLASTIC"/>
    <property type="match status" value="1"/>
</dbReference>